<evidence type="ECO:0008006" key="6">
    <source>
        <dbReference type="Google" id="ProtNLM"/>
    </source>
</evidence>
<evidence type="ECO:0000313" key="5">
    <source>
        <dbReference type="EMBL" id="CCC89647.1"/>
    </source>
</evidence>
<dbReference type="VEuPathDB" id="TriTrypDB:TcIL3000_3_680"/>
<dbReference type="InterPro" id="IPR027417">
    <property type="entry name" value="P-loop_NTPase"/>
</dbReference>
<dbReference type="InterPro" id="IPR046834">
    <property type="entry name" value="ABC_ATPase_C"/>
</dbReference>
<dbReference type="Pfam" id="PF21117">
    <property type="entry name" value="MRB1590_C"/>
    <property type="match status" value="1"/>
</dbReference>
<dbReference type="Pfam" id="PF09818">
    <property type="entry name" value="ABC_ATPase"/>
    <property type="match status" value="1"/>
</dbReference>
<gene>
    <name evidence="5" type="ORF">TCIL3000_3_680</name>
</gene>
<evidence type="ECO:0000259" key="4">
    <source>
        <dbReference type="Pfam" id="PF21117"/>
    </source>
</evidence>
<sequence length="671" mass="73338">MSHRGWGGPQRRGRGGGRGNFHGYGAAVPANHATVPPDGNANFSSNSGAFSALRNYFNSVEGRNYGELRSLQNSTFQLSESVHCTFFSIQPDPFAPGSQVRFTCPCTFSLLKILQTTDVESANPCRRVAAEDYILRAFCAGYRNNVPRIRSGAVQVLRPSQHVLERSTVSLVRAPCEGDYQFNSEGAAVEFFVRVKLPGHGRRIDGRGACDIFYGELLPLFEKCVVGLDGEALYQHVTCVHDQEDLRSQLRNAGYVAFVANGAILPRGAGNADTPLRDNAVPFKSPKSLECSFSLPHSGTTITGMGLPPGLTLIAGGGFHGKSTLLRALEVGVYNHTPDDGRVYVVVDPTAVKIRAEDRRSVHGVDISPFINNLPFQKTTNFFVTSDASGSTSQAANIMEALELGSQLLLLDEDTCATNLMYRDAQMQMLVPRNQEPITPFVERVTDLLRNHDVSSIMVVGGSGQYFPQARVVLVMNSYQTHDCTFEAKEIAKRSSAEVIKVSEELPTAFVPNVNRNFDSKGSFATVRPRHGREGTKVSGNGKDEIRFSDEVIDLSMVEQIVEEGQVNAVAQCLALLYDEEPRCVEAMTARGRTLEVIPSPSGLCSTARGKFGSNFSAMIVGCCSYQREKRLELRTPSCYLPRGFTSAVRHFEIGAALNRLRTLRTVATKL</sequence>
<dbReference type="InterPro" id="IPR049069">
    <property type="entry name" value="MRB1590-like_C"/>
</dbReference>
<dbReference type="EMBL" id="HE575316">
    <property type="protein sequence ID" value="CCC89647.1"/>
    <property type="molecule type" value="Genomic_DNA"/>
</dbReference>
<feature type="compositionally biased region" description="Gly residues" evidence="1">
    <location>
        <begin position="1"/>
        <end position="22"/>
    </location>
</feature>
<feature type="domain" description="ATPase of the ABC class N-terminal" evidence="3">
    <location>
        <begin position="52"/>
        <end position="227"/>
    </location>
</feature>
<evidence type="ECO:0000256" key="1">
    <source>
        <dbReference type="SAM" id="MobiDB-lite"/>
    </source>
</evidence>
<proteinExistence type="predicted"/>
<dbReference type="AlphaFoldDB" id="G0UJU2"/>
<dbReference type="InterPro" id="IPR046833">
    <property type="entry name" value="ABC_N"/>
</dbReference>
<organism evidence="5">
    <name type="scientific">Trypanosoma congolense (strain IL3000)</name>
    <dbReference type="NCBI Taxonomy" id="1068625"/>
    <lineage>
        <taxon>Eukaryota</taxon>
        <taxon>Discoba</taxon>
        <taxon>Euglenozoa</taxon>
        <taxon>Kinetoplastea</taxon>
        <taxon>Metakinetoplastina</taxon>
        <taxon>Trypanosomatida</taxon>
        <taxon>Trypanosomatidae</taxon>
        <taxon>Trypanosoma</taxon>
        <taxon>Nannomonas</taxon>
    </lineage>
</organism>
<feature type="domain" description="ATPase of the ABC class C-terminal" evidence="2">
    <location>
        <begin position="231"/>
        <end position="502"/>
    </location>
</feature>
<evidence type="ECO:0000259" key="3">
    <source>
        <dbReference type="Pfam" id="PF20446"/>
    </source>
</evidence>
<feature type="domain" description="MRB1590-like C-terminal" evidence="4">
    <location>
        <begin position="537"/>
        <end position="666"/>
    </location>
</feature>
<accession>G0UJU2</accession>
<dbReference type="PANTHER" id="PTHR38149:SF1">
    <property type="entry name" value="ATPASE"/>
    <property type="match status" value="1"/>
</dbReference>
<dbReference type="SUPFAM" id="SSF52540">
    <property type="entry name" value="P-loop containing nucleoside triphosphate hydrolases"/>
    <property type="match status" value="1"/>
</dbReference>
<name>G0UJU2_TRYCI</name>
<reference evidence="5" key="1">
    <citation type="journal article" date="2012" name="Proc. Natl. Acad. Sci. U.S.A.">
        <title>Antigenic diversity is generated by distinct evolutionary mechanisms in African trypanosome species.</title>
        <authorList>
            <person name="Jackson A.P."/>
            <person name="Berry A."/>
            <person name="Aslett M."/>
            <person name="Allison H.C."/>
            <person name="Burton P."/>
            <person name="Vavrova-Anderson J."/>
            <person name="Brown R."/>
            <person name="Browne H."/>
            <person name="Corton N."/>
            <person name="Hauser H."/>
            <person name="Gamble J."/>
            <person name="Gilderthorp R."/>
            <person name="Marcello L."/>
            <person name="McQuillan J."/>
            <person name="Otto T.D."/>
            <person name="Quail M.A."/>
            <person name="Sanders M.J."/>
            <person name="van Tonder A."/>
            <person name="Ginger M.L."/>
            <person name="Field M.C."/>
            <person name="Barry J.D."/>
            <person name="Hertz-Fowler C."/>
            <person name="Berriman M."/>
        </authorList>
    </citation>
    <scope>NUCLEOTIDE SEQUENCE</scope>
    <source>
        <strain evidence="5">IL3000</strain>
    </source>
</reference>
<protein>
    <recommendedName>
        <fullName evidence="6">Mitochondrial RNA binding complex 1 subunit</fullName>
    </recommendedName>
</protein>
<dbReference type="PANTHER" id="PTHR38149">
    <property type="entry name" value="ATPASE"/>
    <property type="match status" value="1"/>
</dbReference>
<dbReference type="Pfam" id="PF20446">
    <property type="entry name" value="ABC_N"/>
    <property type="match status" value="1"/>
</dbReference>
<feature type="region of interest" description="Disordered" evidence="1">
    <location>
        <begin position="1"/>
        <end position="40"/>
    </location>
</feature>
<evidence type="ECO:0000259" key="2">
    <source>
        <dbReference type="Pfam" id="PF09818"/>
    </source>
</evidence>
<dbReference type="InterPro" id="IPR019195">
    <property type="entry name" value="ABC_ATPase_put"/>
</dbReference>